<feature type="transmembrane region" description="Helical" evidence="6">
    <location>
        <begin position="172"/>
        <end position="190"/>
    </location>
</feature>
<dbReference type="PROSITE" id="PS50850">
    <property type="entry name" value="MFS"/>
    <property type="match status" value="1"/>
</dbReference>
<dbReference type="SUPFAM" id="SSF103473">
    <property type="entry name" value="MFS general substrate transporter"/>
    <property type="match status" value="1"/>
</dbReference>
<evidence type="ECO:0000256" key="3">
    <source>
        <dbReference type="ARBA" id="ARBA00022692"/>
    </source>
</evidence>
<dbReference type="EMBL" id="BMGB01000002">
    <property type="protein sequence ID" value="GGB14232.1"/>
    <property type="molecule type" value="Genomic_DNA"/>
</dbReference>
<keyword evidence="3 6" id="KW-0812">Transmembrane</keyword>
<feature type="transmembrane region" description="Helical" evidence="6">
    <location>
        <begin position="139"/>
        <end position="166"/>
    </location>
</feature>
<evidence type="ECO:0000256" key="4">
    <source>
        <dbReference type="ARBA" id="ARBA00022989"/>
    </source>
</evidence>
<accession>A0A916SRA6</accession>
<feature type="domain" description="Major facilitator superfamily (MFS) profile" evidence="7">
    <location>
        <begin position="16"/>
        <end position="390"/>
    </location>
</feature>
<feature type="transmembrane region" description="Helical" evidence="6">
    <location>
        <begin position="362"/>
        <end position="387"/>
    </location>
</feature>
<evidence type="ECO:0000313" key="9">
    <source>
        <dbReference type="Proteomes" id="UP000606922"/>
    </source>
</evidence>
<dbReference type="Pfam" id="PF07690">
    <property type="entry name" value="MFS_1"/>
    <property type="match status" value="1"/>
</dbReference>
<feature type="transmembrane region" description="Helical" evidence="6">
    <location>
        <begin position="54"/>
        <end position="74"/>
    </location>
</feature>
<dbReference type="GO" id="GO:0022857">
    <property type="term" value="F:transmembrane transporter activity"/>
    <property type="evidence" value="ECO:0007669"/>
    <property type="project" value="InterPro"/>
</dbReference>
<feature type="transmembrane region" description="Helical" evidence="6">
    <location>
        <begin position="81"/>
        <end position="100"/>
    </location>
</feature>
<keyword evidence="5 6" id="KW-0472">Membrane</keyword>
<keyword evidence="9" id="KW-1185">Reference proteome</keyword>
<organism evidence="8 9">
    <name type="scientific">Conyzicola nivalis</name>
    <dbReference type="NCBI Taxonomy" id="1477021"/>
    <lineage>
        <taxon>Bacteria</taxon>
        <taxon>Bacillati</taxon>
        <taxon>Actinomycetota</taxon>
        <taxon>Actinomycetes</taxon>
        <taxon>Micrococcales</taxon>
        <taxon>Microbacteriaceae</taxon>
        <taxon>Conyzicola</taxon>
    </lineage>
</organism>
<dbReference type="PANTHER" id="PTHR43124:SF10">
    <property type="entry name" value="PURINE EFFLUX PUMP PBUE"/>
    <property type="match status" value="1"/>
</dbReference>
<reference evidence="8" key="2">
    <citation type="submission" date="2020-09" db="EMBL/GenBank/DDBJ databases">
        <authorList>
            <person name="Sun Q."/>
            <person name="Zhou Y."/>
        </authorList>
    </citation>
    <scope>NUCLEOTIDE SEQUENCE</scope>
    <source>
        <strain evidence="8">CGMCC 1.12813</strain>
    </source>
</reference>
<proteinExistence type="predicted"/>
<dbReference type="InterPro" id="IPR036259">
    <property type="entry name" value="MFS_trans_sf"/>
</dbReference>
<reference evidence="8" key="1">
    <citation type="journal article" date="2014" name="Int. J. Syst. Evol. Microbiol.">
        <title>Complete genome sequence of Corynebacterium casei LMG S-19264T (=DSM 44701T), isolated from a smear-ripened cheese.</title>
        <authorList>
            <consortium name="US DOE Joint Genome Institute (JGI-PGF)"/>
            <person name="Walter F."/>
            <person name="Albersmeier A."/>
            <person name="Kalinowski J."/>
            <person name="Ruckert C."/>
        </authorList>
    </citation>
    <scope>NUCLEOTIDE SEQUENCE</scope>
    <source>
        <strain evidence="8">CGMCC 1.12813</strain>
    </source>
</reference>
<dbReference type="AlphaFoldDB" id="A0A916SRA6"/>
<evidence type="ECO:0000259" key="7">
    <source>
        <dbReference type="PROSITE" id="PS50850"/>
    </source>
</evidence>
<dbReference type="InterPro" id="IPR011701">
    <property type="entry name" value="MFS"/>
</dbReference>
<feature type="transmembrane region" description="Helical" evidence="6">
    <location>
        <begin position="112"/>
        <end position="132"/>
    </location>
</feature>
<protein>
    <submittedName>
        <fullName evidence="8">MFS transporter</fullName>
    </submittedName>
</protein>
<gene>
    <name evidence="8" type="primary">araJ</name>
    <name evidence="8" type="ORF">GCM10010979_30910</name>
</gene>
<evidence type="ECO:0000313" key="8">
    <source>
        <dbReference type="EMBL" id="GGB14232.1"/>
    </source>
</evidence>
<feature type="transmembrane region" description="Helical" evidence="6">
    <location>
        <begin position="246"/>
        <end position="267"/>
    </location>
</feature>
<dbReference type="Gene3D" id="1.20.1250.20">
    <property type="entry name" value="MFS general substrate transporter like domains"/>
    <property type="match status" value="1"/>
</dbReference>
<dbReference type="RefSeq" id="WP_188511650.1">
    <property type="nucleotide sequence ID" value="NZ_BMGB01000002.1"/>
</dbReference>
<keyword evidence="2" id="KW-1003">Cell membrane</keyword>
<evidence type="ECO:0000256" key="1">
    <source>
        <dbReference type="ARBA" id="ARBA00004651"/>
    </source>
</evidence>
<sequence length="399" mass="40616">MSTTDEPPVTRATYLKLALLSAGLFLTGTNAFVIAGLLPTLAEAFDTTRATVGYSITVYALVIAIAAPAASILLGHVSRTTLIVSGLSLMAIGILITAMAPTIEVFIVGRAIGALGGAVLVPTSTAAGPALLPPKRVATAIAVVTLGFSLATAVGAPAGTALAAAYGWRTPLFVIAILAVLLAVTVALVVRHVPIPPIASVRQRLRPLRDARVSLGLVSTLLLILGFNIVYLFSASVTEESTGGSGGLLALLLLAFGLGSVVGNVIAGPITDRFSARRTFTELVIMQVVILVLIALIGGTFWIEVVLFVLWGATALGATIPIQHRLATIDRATTGLTLSWFTSAQYLGIAIAPVVATTAAGLAGASLIPIAGAVVLAVCIVTFRLGFARKSGARGSNAG</sequence>
<dbReference type="Proteomes" id="UP000606922">
    <property type="component" value="Unassembled WGS sequence"/>
</dbReference>
<dbReference type="GO" id="GO:0005886">
    <property type="term" value="C:plasma membrane"/>
    <property type="evidence" value="ECO:0007669"/>
    <property type="project" value="UniProtKB-SubCell"/>
</dbReference>
<comment type="subcellular location">
    <subcellularLocation>
        <location evidence="1">Cell membrane</location>
        <topology evidence="1">Multi-pass membrane protein</topology>
    </subcellularLocation>
</comment>
<evidence type="ECO:0000256" key="2">
    <source>
        <dbReference type="ARBA" id="ARBA00022475"/>
    </source>
</evidence>
<evidence type="ECO:0000256" key="5">
    <source>
        <dbReference type="ARBA" id="ARBA00023136"/>
    </source>
</evidence>
<dbReference type="PANTHER" id="PTHR43124">
    <property type="entry name" value="PURINE EFFLUX PUMP PBUE"/>
    <property type="match status" value="1"/>
</dbReference>
<keyword evidence="4 6" id="KW-1133">Transmembrane helix</keyword>
<dbReference type="InterPro" id="IPR050189">
    <property type="entry name" value="MFS_Efflux_Transporters"/>
</dbReference>
<comment type="caution">
    <text evidence="8">The sequence shown here is derived from an EMBL/GenBank/DDBJ whole genome shotgun (WGS) entry which is preliminary data.</text>
</comment>
<feature type="transmembrane region" description="Helical" evidence="6">
    <location>
        <begin position="334"/>
        <end position="356"/>
    </location>
</feature>
<evidence type="ECO:0000256" key="6">
    <source>
        <dbReference type="SAM" id="Phobius"/>
    </source>
</evidence>
<feature type="transmembrane region" description="Helical" evidence="6">
    <location>
        <begin position="305"/>
        <end position="322"/>
    </location>
</feature>
<feature type="transmembrane region" description="Helical" evidence="6">
    <location>
        <begin position="279"/>
        <end position="299"/>
    </location>
</feature>
<dbReference type="InterPro" id="IPR020846">
    <property type="entry name" value="MFS_dom"/>
</dbReference>
<feature type="transmembrane region" description="Helical" evidence="6">
    <location>
        <begin position="211"/>
        <end position="234"/>
    </location>
</feature>
<name>A0A916SRA6_9MICO</name>